<organism evidence="2 3">
    <name type="scientific">Cellulomonas rhizosphaerae</name>
    <dbReference type="NCBI Taxonomy" id="2293719"/>
    <lineage>
        <taxon>Bacteria</taxon>
        <taxon>Bacillati</taxon>
        <taxon>Actinomycetota</taxon>
        <taxon>Actinomycetes</taxon>
        <taxon>Micrococcales</taxon>
        <taxon>Cellulomonadaceae</taxon>
        <taxon>Cellulomonas</taxon>
    </lineage>
</organism>
<accession>A0A413RPN2</accession>
<keyword evidence="3" id="KW-1185">Reference proteome</keyword>
<name>A0A413RPN2_9CELL</name>
<dbReference type="EMBL" id="QWKP01000129">
    <property type="protein sequence ID" value="RHA43952.1"/>
    <property type="molecule type" value="Genomic_DNA"/>
</dbReference>
<sequence>MLRAALAVVIGVAGVLVAVPAQADGTPPVVGGEGSATPDTSGGAISVKVTTSGTTNGGSSFSTTTTGPKLQAPCWFERGMSGYEYYEFYKPGGPGRGADTIEDWVYGGGLHDKFEDYKDIKDGYWYETSCTAEANASGYGTQFYLDNPAIWVGPQDPAPVTQVDVDPTDLRDIALDYMQLPVGTMHWNPQLRGSGATIVGEDTWIWVDDAPTTAMVRAEVPGTWARIDATLTGLTVSSDGANEDAQCGGTGTAWVSGAQKTCSIQFSRSTAGQHVKQGQKLPTWTVDAQSQWAATWTSSENANPEALTVEPPDPTTAEIPVMEVQALSTS</sequence>
<dbReference type="RefSeq" id="WP_118766138.1">
    <property type="nucleotide sequence ID" value="NZ_QWKP01000129.1"/>
</dbReference>
<evidence type="ECO:0000313" key="3">
    <source>
        <dbReference type="Proteomes" id="UP000283374"/>
    </source>
</evidence>
<dbReference type="Proteomes" id="UP000283374">
    <property type="component" value="Unassembled WGS sequence"/>
</dbReference>
<dbReference type="OrthoDB" id="3742379at2"/>
<gene>
    <name evidence="2" type="ORF">D1825_03790</name>
</gene>
<comment type="caution">
    <text evidence="2">The sequence shown here is derived from an EMBL/GenBank/DDBJ whole genome shotgun (WGS) entry which is preliminary data.</text>
</comment>
<evidence type="ECO:0008006" key="4">
    <source>
        <dbReference type="Google" id="ProtNLM"/>
    </source>
</evidence>
<protein>
    <recommendedName>
        <fullName evidence="4">ATP/GTP-binding protein</fullName>
    </recommendedName>
</protein>
<evidence type="ECO:0000256" key="1">
    <source>
        <dbReference type="SAM" id="SignalP"/>
    </source>
</evidence>
<feature type="signal peptide" evidence="1">
    <location>
        <begin position="1"/>
        <end position="23"/>
    </location>
</feature>
<evidence type="ECO:0000313" key="2">
    <source>
        <dbReference type="EMBL" id="RHA43952.1"/>
    </source>
</evidence>
<proteinExistence type="predicted"/>
<keyword evidence="1" id="KW-0732">Signal</keyword>
<dbReference type="AlphaFoldDB" id="A0A413RPN2"/>
<feature type="chain" id="PRO_5019575716" description="ATP/GTP-binding protein" evidence="1">
    <location>
        <begin position="24"/>
        <end position="330"/>
    </location>
</feature>
<reference evidence="2 3" key="1">
    <citation type="submission" date="2018-08" db="EMBL/GenBank/DDBJ databases">
        <title>Cellulomonas rhizosphaerae sp. nov., a novel actinomycete isolated from soil.</title>
        <authorList>
            <person name="Tian Y."/>
        </authorList>
    </citation>
    <scope>NUCLEOTIDE SEQUENCE [LARGE SCALE GENOMIC DNA]</scope>
    <source>
        <strain evidence="2 3">NEAU-TCZ24</strain>
    </source>
</reference>